<dbReference type="SMART" id="SM00028">
    <property type="entry name" value="TPR"/>
    <property type="match status" value="4"/>
</dbReference>
<dbReference type="Gene3D" id="1.25.40.10">
    <property type="entry name" value="Tetratricopeptide repeat domain"/>
    <property type="match status" value="1"/>
</dbReference>
<keyword evidence="1" id="KW-0802">TPR repeat</keyword>
<dbReference type="AlphaFoldDB" id="I9LDW5"/>
<feature type="repeat" description="TPR" evidence="1">
    <location>
        <begin position="37"/>
        <end position="70"/>
    </location>
</feature>
<dbReference type="OrthoDB" id="6193797at2"/>
<protein>
    <submittedName>
        <fullName evidence="2">Tetratricopeptide repeat-containing protein</fullName>
    </submittedName>
</protein>
<evidence type="ECO:0000313" key="2">
    <source>
        <dbReference type="EMBL" id="EIW18649.1"/>
    </source>
</evidence>
<reference evidence="2 3" key="1">
    <citation type="journal article" date="2012" name="J. Bacteriol.">
        <title>Draft Genome Sequences for Two Metal-Reducing Pelosinus fermentans Strains Isolated from a Cr(VI)-Contaminated Site and for Type Strain R7.</title>
        <authorList>
            <person name="Brown S.D."/>
            <person name="Podar M."/>
            <person name="Klingeman D.M."/>
            <person name="Johnson C.M."/>
            <person name="Yang Z.K."/>
            <person name="Utturkar S.M."/>
            <person name="Land M.L."/>
            <person name="Mosher J.J."/>
            <person name="Hurt R.A.Jr."/>
            <person name="Phelps T.J."/>
            <person name="Palumbo A.V."/>
            <person name="Arkin A.P."/>
            <person name="Hazen T.C."/>
            <person name="Elias D.A."/>
        </authorList>
    </citation>
    <scope>NUCLEOTIDE SEQUENCE [LARGE SCALE GENOMIC DNA]</scope>
    <source>
        <strain evidence="2 3">B4</strain>
    </source>
</reference>
<dbReference type="PROSITE" id="PS50005">
    <property type="entry name" value="TPR"/>
    <property type="match status" value="2"/>
</dbReference>
<comment type="caution">
    <text evidence="2">The sequence shown here is derived from an EMBL/GenBank/DDBJ whole genome shotgun (WGS) entry which is preliminary data.</text>
</comment>
<gene>
    <name evidence="2" type="ORF">FB4_3152</name>
</gene>
<sequence>MNAELCFTQGAELAHKGDALQALELFHQAISLRPDYAEAYNGIGALLINMNNLDEAEFYLQRALELKADYPEALFNLGTLFSRTSLLEEAEICLRETISCEPGFPEAHFRLGMVLKQMERLDEAEHHLELAIRLRSGFIEAEFALGVLYLLQGQYEKGWRGYELRRKIFSACDSGYNWKLEDLIGQKIVLFHEQGFGDTIHFVRYAQEIEKVASEVVLFLPKQLERLMSASFKNSTIQTDEKMVGEYTFSCPLPSLPFMFHTTLHTIPSPIPYIKADSNLINKWSEMLKKVIKDQSFTIGVVWAGNPNHKNDKNRSIPFHVFKQLFSLQEVNWVSLQMDEKAADLQTVSHQVIDFHENISDFAETAGLIENLDLIITVDTAVAHLAGAMGKETWLLLPIDPDWRWQVKGQESLWYPTIRIFRQIHRGDWQDVLVRVKTNLEVKLKK</sequence>
<dbReference type="InterPro" id="IPR052943">
    <property type="entry name" value="TMTC_O-mannosyl-trnsfr"/>
</dbReference>
<keyword evidence="3" id="KW-1185">Reference proteome</keyword>
<dbReference type="EMBL" id="AKVJ01000024">
    <property type="protein sequence ID" value="EIW18649.1"/>
    <property type="molecule type" value="Genomic_DNA"/>
</dbReference>
<dbReference type="InterPro" id="IPR019734">
    <property type="entry name" value="TPR_rpt"/>
</dbReference>
<dbReference type="Proteomes" id="UP000004324">
    <property type="component" value="Unassembled WGS sequence"/>
</dbReference>
<dbReference type="Pfam" id="PF14559">
    <property type="entry name" value="TPR_19"/>
    <property type="match status" value="1"/>
</dbReference>
<evidence type="ECO:0000313" key="3">
    <source>
        <dbReference type="Proteomes" id="UP000004324"/>
    </source>
</evidence>
<organism evidence="2 3">
    <name type="scientific">Pelosinus fermentans B4</name>
    <dbReference type="NCBI Taxonomy" id="1149862"/>
    <lineage>
        <taxon>Bacteria</taxon>
        <taxon>Bacillati</taxon>
        <taxon>Bacillota</taxon>
        <taxon>Negativicutes</taxon>
        <taxon>Selenomonadales</taxon>
        <taxon>Sporomusaceae</taxon>
        <taxon>Pelosinus</taxon>
    </lineage>
</organism>
<dbReference type="RefSeq" id="WP_007933866.1">
    <property type="nucleotide sequence ID" value="NZ_AKVJ01000024.1"/>
</dbReference>
<dbReference type="SUPFAM" id="SSF53756">
    <property type="entry name" value="UDP-Glycosyltransferase/glycogen phosphorylase"/>
    <property type="match status" value="1"/>
</dbReference>
<dbReference type="SUPFAM" id="SSF48452">
    <property type="entry name" value="TPR-like"/>
    <property type="match status" value="1"/>
</dbReference>
<dbReference type="InterPro" id="IPR011990">
    <property type="entry name" value="TPR-like_helical_dom_sf"/>
</dbReference>
<dbReference type="PANTHER" id="PTHR44809">
    <property type="match status" value="1"/>
</dbReference>
<proteinExistence type="predicted"/>
<name>I9LDW5_9FIRM</name>
<dbReference type="PANTHER" id="PTHR44809:SF1">
    <property type="entry name" value="PROTEIN O-MANNOSYL-TRANSFERASE TMTC1"/>
    <property type="match status" value="1"/>
</dbReference>
<feature type="repeat" description="TPR" evidence="1">
    <location>
        <begin position="3"/>
        <end position="36"/>
    </location>
</feature>
<accession>I9LDW5</accession>
<evidence type="ECO:0000256" key="1">
    <source>
        <dbReference type="PROSITE-ProRule" id="PRU00339"/>
    </source>
</evidence>
<dbReference type="Pfam" id="PF13181">
    <property type="entry name" value="TPR_8"/>
    <property type="match status" value="1"/>
</dbReference>
<dbReference type="Gene3D" id="3.40.50.2000">
    <property type="entry name" value="Glycogen Phosphorylase B"/>
    <property type="match status" value="1"/>
</dbReference>
<dbReference type="PATRIC" id="fig|1149862.3.peg.2115"/>